<sequence length="367" mass="39735">MASTGDPLARRYRRLLRCYPRAYRRERGDELVALLLDTAPPGRTRPRAREAVDLIRNGMRCRLGRPASSTVVAWAALAAVVCGLFSAALSARVAWETARPLSGRAETGAVFRTVLPDRTPDEITTPSTFFGYYTQPLTLQALDNLLLGDGGEYQQTATDAWAAGPPPAPPEQTVAVAQRRLGEAGWHLDQSAAETFDNCADKLCGSFVPVTYTTLDASRGDTLLTVTVNSRPEPESPYLSIALRRTTPPLVLPAAVAGGLLGALAGWLVFGWASRRTETPHPARAVVKVLLGATLFLWWVPVLVSVPALVNHHRAEPHPQWHPLWEWLGQPTFSLFFLVGSVSALLGIALATLPGRDADRVRTLVGG</sequence>
<feature type="transmembrane region" description="Helical" evidence="1">
    <location>
        <begin position="250"/>
        <end position="273"/>
    </location>
</feature>
<accession>A0A1C4ULG9</accession>
<dbReference type="AlphaFoldDB" id="A0A1C4ULG9"/>
<evidence type="ECO:0000256" key="1">
    <source>
        <dbReference type="SAM" id="Phobius"/>
    </source>
</evidence>
<gene>
    <name evidence="2" type="ORF">GA0074696_0466</name>
</gene>
<keyword evidence="1" id="KW-1133">Transmembrane helix</keyword>
<keyword evidence="1" id="KW-0472">Membrane</keyword>
<feature type="transmembrane region" description="Helical" evidence="1">
    <location>
        <begin position="71"/>
        <end position="95"/>
    </location>
</feature>
<proteinExistence type="predicted"/>
<evidence type="ECO:0000313" key="3">
    <source>
        <dbReference type="Proteomes" id="UP000198228"/>
    </source>
</evidence>
<name>A0A1C4ULG9_9ACTN</name>
<dbReference type="EMBL" id="LT607410">
    <property type="protein sequence ID" value="SCE72514.1"/>
    <property type="molecule type" value="Genomic_DNA"/>
</dbReference>
<feature type="transmembrane region" description="Helical" evidence="1">
    <location>
        <begin position="285"/>
        <end position="310"/>
    </location>
</feature>
<reference evidence="2 3" key="1">
    <citation type="submission" date="2016-06" db="EMBL/GenBank/DDBJ databases">
        <authorList>
            <person name="Kjaerup R.B."/>
            <person name="Dalgaard T.S."/>
            <person name="Juul-Madsen H.R."/>
        </authorList>
    </citation>
    <scope>NUCLEOTIDE SEQUENCE [LARGE SCALE GENOMIC DNA]</scope>
    <source>
        <strain evidence="2 3">DSM 43821</strain>
    </source>
</reference>
<evidence type="ECO:0000313" key="2">
    <source>
        <dbReference type="EMBL" id="SCE72514.1"/>
    </source>
</evidence>
<organism evidence="2 3">
    <name type="scientific">Micromonospora purpureochromogenes</name>
    <dbReference type="NCBI Taxonomy" id="47872"/>
    <lineage>
        <taxon>Bacteria</taxon>
        <taxon>Bacillati</taxon>
        <taxon>Actinomycetota</taxon>
        <taxon>Actinomycetes</taxon>
        <taxon>Micromonosporales</taxon>
        <taxon>Micromonosporaceae</taxon>
        <taxon>Micromonospora</taxon>
    </lineage>
</organism>
<keyword evidence="1" id="KW-0812">Transmembrane</keyword>
<protein>
    <submittedName>
        <fullName evidence="2">Uncharacterized protein</fullName>
    </submittedName>
</protein>
<dbReference type="Proteomes" id="UP000198228">
    <property type="component" value="Chromosome I"/>
</dbReference>
<feature type="transmembrane region" description="Helical" evidence="1">
    <location>
        <begin position="330"/>
        <end position="353"/>
    </location>
</feature>
<dbReference type="RefSeq" id="WP_088959560.1">
    <property type="nucleotide sequence ID" value="NZ_LT607410.1"/>
</dbReference>